<dbReference type="InterPro" id="IPR003593">
    <property type="entry name" value="AAA+_ATPase"/>
</dbReference>
<feature type="domain" description="AAA+ ATPase" evidence="8">
    <location>
        <begin position="256"/>
        <end position="391"/>
    </location>
</feature>
<name>A0A4D6WNV9_9FLOR</name>
<evidence type="ECO:0000259" key="8">
    <source>
        <dbReference type="SMART" id="SM00382"/>
    </source>
</evidence>
<evidence type="ECO:0000256" key="6">
    <source>
        <dbReference type="ARBA" id="ARBA00038088"/>
    </source>
</evidence>
<dbReference type="GO" id="GO:0009507">
    <property type="term" value="C:chloroplast"/>
    <property type="evidence" value="ECO:0007669"/>
    <property type="project" value="UniProtKB-SubCell"/>
</dbReference>
<dbReference type="EMBL" id="MK814617">
    <property type="protein sequence ID" value="QCI05096.1"/>
    <property type="molecule type" value="Genomic_DNA"/>
</dbReference>
<dbReference type="InterPro" id="IPR041569">
    <property type="entry name" value="AAA_lid_3"/>
</dbReference>
<geneLocation type="plastid" evidence="9"/>
<dbReference type="PANTHER" id="PTHR42960:SF1">
    <property type="entry name" value="YCF46 PROTEIN"/>
    <property type="match status" value="1"/>
</dbReference>
<dbReference type="Pfam" id="PF00004">
    <property type="entry name" value="AAA"/>
    <property type="match status" value="1"/>
</dbReference>
<evidence type="ECO:0000256" key="1">
    <source>
        <dbReference type="ARBA" id="ARBA00004229"/>
    </source>
</evidence>
<sequence>MNFKQELILSISSQSSIIYIMTDEEERLENAIQIISKQIFSTSMCTWDFINGYTGNPNTSKKALRNPLEALEIIEQYNLQTPKIFLLKDYNIFLNDSTIVRKIKNIITCIKTTHSYIIICSSSIKIPNTLTEYIKIINFPLPNQKEIENEIKQVFNLINKNEHRYIKYLSNKYQGFSLRQIRASLSEIILSNLSIQDSLKKIDNEKRNIIQQTDILDFYPSTNSLKKVGGLYNLKNWLKKRKYSFSSKAQNYGLPNPKGILLVGIQGTGKSLSAKAISQEWNLPLLKLDIGKIFASLVGESETRIRKAINFSEKCAPCILWIDEIDKGFTKSTFSNDSGTTNRVLGALLTWLSEKNTNVFVVATTNTLVNLPTEIIRKGRFDEIFFLDLPKYQERTDIFKIHLKKFRPLTWFNYNIEYLSKITEQFSGAEIEQAIIEAMYNSFYENREFTTKDIVNAIKHTIPIAFIDKEDINKLQEWAYSGKVRLA</sequence>
<dbReference type="InterPro" id="IPR003959">
    <property type="entry name" value="ATPase_AAA_core"/>
</dbReference>
<organism evidence="9">
    <name type="scientific">Centroceras clavulatum</name>
    <dbReference type="NCBI Taxonomy" id="159503"/>
    <lineage>
        <taxon>Eukaryota</taxon>
        <taxon>Rhodophyta</taxon>
        <taxon>Florideophyceae</taxon>
        <taxon>Rhodymeniophycidae</taxon>
        <taxon>Ceramiales</taxon>
        <taxon>Ceramiaceae</taxon>
        <taxon>Centroceras</taxon>
    </lineage>
</organism>
<keyword evidence="5" id="KW-0067">ATP-binding</keyword>
<dbReference type="SUPFAM" id="SSF52540">
    <property type="entry name" value="P-loop containing nucleoside triphosphate hydrolases"/>
    <property type="match status" value="1"/>
</dbReference>
<dbReference type="PANTHER" id="PTHR42960">
    <property type="entry name" value="YCF46 PROTEIN"/>
    <property type="match status" value="1"/>
</dbReference>
<evidence type="ECO:0000256" key="2">
    <source>
        <dbReference type="ARBA" id="ARBA00022528"/>
    </source>
</evidence>
<dbReference type="AlphaFoldDB" id="A0A4D6WNV9"/>
<evidence type="ECO:0000256" key="7">
    <source>
        <dbReference type="ARBA" id="ARBA00040480"/>
    </source>
</evidence>
<dbReference type="CDD" id="cd19507">
    <property type="entry name" value="RecA-like_Ycf46-like"/>
    <property type="match status" value="1"/>
</dbReference>
<accession>A0A4D6WNV9</accession>
<dbReference type="Gene3D" id="3.40.50.300">
    <property type="entry name" value="P-loop containing nucleotide triphosphate hydrolases"/>
    <property type="match status" value="1"/>
</dbReference>
<protein>
    <recommendedName>
        <fullName evidence="7">Uncharacterized AAA domain-containing protein ycf46</fullName>
    </recommendedName>
</protein>
<dbReference type="Gene3D" id="1.10.8.60">
    <property type="match status" value="1"/>
</dbReference>
<evidence type="ECO:0000256" key="3">
    <source>
        <dbReference type="ARBA" id="ARBA00022640"/>
    </source>
</evidence>
<comment type="subcellular location">
    <subcellularLocation>
        <location evidence="1">Plastid</location>
        <location evidence="1">Chloroplast</location>
    </subcellularLocation>
</comment>
<reference evidence="9" key="1">
    <citation type="journal article" date="2019" name="Mol. Phylogenet. Evol.">
        <title>Morphological evolution and classification of the red algal order Ceramiales inferred using plastid phylogenomics.</title>
        <authorList>
            <person name="Diaz-Tapia P."/>
            <person name="Pasella M.M."/>
            <person name="Verbruggen H."/>
            <person name="Maggs C.A."/>
        </authorList>
    </citation>
    <scope>NUCLEOTIDE SEQUENCE</scope>
    <source>
        <strain evidence="9">HV6547_1</strain>
    </source>
</reference>
<evidence type="ECO:0000256" key="4">
    <source>
        <dbReference type="ARBA" id="ARBA00022741"/>
    </source>
</evidence>
<gene>
    <name evidence="9" type="primary">ycf46</name>
</gene>
<keyword evidence="3 9" id="KW-0934">Plastid</keyword>
<dbReference type="InterPro" id="IPR027417">
    <property type="entry name" value="P-loop_NTPase"/>
</dbReference>
<proteinExistence type="inferred from homology"/>
<dbReference type="SMART" id="SM00382">
    <property type="entry name" value="AAA"/>
    <property type="match status" value="1"/>
</dbReference>
<keyword evidence="2" id="KW-0150">Chloroplast</keyword>
<dbReference type="GO" id="GO:0005524">
    <property type="term" value="F:ATP binding"/>
    <property type="evidence" value="ECO:0007669"/>
    <property type="project" value="UniProtKB-KW"/>
</dbReference>
<dbReference type="Pfam" id="PF17862">
    <property type="entry name" value="AAA_lid_3"/>
    <property type="match status" value="1"/>
</dbReference>
<dbReference type="InterPro" id="IPR052381">
    <property type="entry name" value="AAA_domain_protein"/>
</dbReference>
<evidence type="ECO:0000256" key="5">
    <source>
        <dbReference type="ARBA" id="ARBA00022840"/>
    </source>
</evidence>
<evidence type="ECO:0000313" key="9">
    <source>
        <dbReference type="EMBL" id="QCI05096.1"/>
    </source>
</evidence>
<keyword evidence="4" id="KW-0547">Nucleotide-binding</keyword>
<dbReference type="GO" id="GO:0016887">
    <property type="term" value="F:ATP hydrolysis activity"/>
    <property type="evidence" value="ECO:0007669"/>
    <property type="project" value="InterPro"/>
</dbReference>
<comment type="similarity">
    <text evidence="6">Belongs to the AAA ATPase family. Highly divergent.</text>
</comment>
<reference evidence="9" key="2">
    <citation type="submission" date="2019-04" db="EMBL/GenBank/DDBJ databases">
        <authorList>
            <person name="Pasella M."/>
        </authorList>
    </citation>
    <scope>NUCLEOTIDE SEQUENCE</scope>
    <source>
        <strain evidence="9">HV6547_1</strain>
    </source>
</reference>